<evidence type="ECO:0000256" key="6">
    <source>
        <dbReference type="ARBA" id="ARBA00022679"/>
    </source>
</evidence>
<comment type="similarity">
    <text evidence="2">Belongs to the protein kinase superfamily. CMGC Ser/Thr protein kinase family. CDC2/CDKX subfamily.</text>
</comment>
<organism evidence="20 21">
    <name type="scientific">Plectus sambesii</name>
    <dbReference type="NCBI Taxonomy" id="2011161"/>
    <lineage>
        <taxon>Eukaryota</taxon>
        <taxon>Metazoa</taxon>
        <taxon>Ecdysozoa</taxon>
        <taxon>Nematoda</taxon>
        <taxon>Chromadorea</taxon>
        <taxon>Plectida</taxon>
        <taxon>Plectina</taxon>
        <taxon>Plectoidea</taxon>
        <taxon>Plectidae</taxon>
        <taxon>Plectus</taxon>
    </lineage>
</organism>
<evidence type="ECO:0000256" key="14">
    <source>
        <dbReference type="ARBA" id="ARBA00048367"/>
    </source>
</evidence>
<evidence type="ECO:0000256" key="13">
    <source>
        <dbReference type="ARBA" id="ARBA00047811"/>
    </source>
</evidence>
<comment type="catalytic activity">
    <reaction evidence="13">
        <text>L-threonyl-[protein] + ATP = O-phospho-L-threonyl-[protein] + ADP + H(+)</text>
        <dbReference type="Rhea" id="RHEA:46608"/>
        <dbReference type="Rhea" id="RHEA-COMP:11060"/>
        <dbReference type="Rhea" id="RHEA-COMP:11605"/>
        <dbReference type="ChEBI" id="CHEBI:15378"/>
        <dbReference type="ChEBI" id="CHEBI:30013"/>
        <dbReference type="ChEBI" id="CHEBI:30616"/>
        <dbReference type="ChEBI" id="CHEBI:61977"/>
        <dbReference type="ChEBI" id="CHEBI:456216"/>
        <dbReference type="EC" id="2.7.11.22"/>
    </reaction>
</comment>
<keyword evidence="20" id="KW-1185">Reference proteome</keyword>
<evidence type="ECO:0000256" key="3">
    <source>
        <dbReference type="ARBA" id="ARBA00012409"/>
    </source>
</evidence>
<evidence type="ECO:0000256" key="17">
    <source>
        <dbReference type="RuleBase" id="RU000304"/>
    </source>
</evidence>
<dbReference type="EC" id="2.7.11.23" evidence="3"/>
<dbReference type="FunFam" id="1.10.510.10:FF:000624">
    <property type="entry name" value="Mitogen-activated protein kinase"/>
    <property type="match status" value="1"/>
</dbReference>
<dbReference type="EC" id="2.7.11.22" evidence="4"/>
<keyword evidence="5 17" id="KW-0723">Serine/threonine-protein kinase</keyword>
<dbReference type="InterPro" id="IPR050108">
    <property type="entry name" value="CDK"/>
</dbReference>
<evidence type="ECO:0000256" key="9">
    <source>
        <dbReference type="ARBA" id="ARBA00022840"/>
    </source>
</evidence>
<evidence type="ECO:0000256" key="15">
    <source>
        <dbReference type="ARBA" id="ARBA00049280"/>
    </source>
</evidence>
<dbReference type="FunFam" id="3.30.200.20:FF:000074">
    <property type="entry name" value="cyclin-dependent kinase 12 isoform X2"/>
    <property type="match status" value="1"/>
</dbReference>
<keyword evidence="8" id="KW-0418">Kinase</keyword>
<dbReference type="PROSITE" id="PS50011">
    <property type="entry name" value="PROTEIN_KINASE_DOM"/>
    <property type="match status" value="1"/>
</dbReference>
<comment type="catalytic activity">
    <reaction evidence="14">
        <text>L-seryl-[protein] + ATP = O-phospho-L-seryl-[protein] + ADP + H(+)</text>
        <dbReference type="Rhea" id="RHEA:17989"/>
        <dbReference type="Rhea" id="RHEA-COMP:9863"/>
        <dbReference type="Rhea" id="RHEA-COMP:11604"/>
        <dbReference type="ChEBI" id="CHEBI:15378"/>
        <dbReference type="ChEBI" id="CHEBI:29999"/>
        <dbReference type="ChEBI" id="CHEBI:30616"/>
        <dbReference type="ChEBI" id="CHEBI:83421"/>
        <dbReference type="ChEBI" id="CHEBI:456216"/>
        <dbReference type="EC" id="2.7.11.22"/>
    </reaction>
</comment>
<feature type="domain" description="Protein kinase" evidence="19">
    <location>
        <begin position="265"/>
        <end position="475"/>
    </location>
</feature>
<evidence type="ECO:0000313" key="21">
    <source>
        <dbReference type="WBParaSite" id="PSAMB.scaffold13503size2236.g35519.t1"/>
    </source>
</evidence>
<feature type="region of interest" description="Disordered" evidence="18">
    <location>
        <begin position="189"/>
        <end position="217"/>
    </location>
</feature>
<comment type="subcellular location">
    <subcellularLocation>
        <location evidence="1">Nucleus</location>
    </subcellularLocation>
</comment>
<dbReference type="GO" id="GO:0008024">
    <property type="term" value="C:cyclin/CDK positive transcription elongation factor complex"/>
    <property type="evidence" value="ECO:0007669"/>
    <property type="project" value="TreeGrafter"/>
</dbReference>
<evidence type="ECO:0000256" key="10">
    <source>
        <dbReference type="ARBA" id="ARBA00023242"/>
    </source>
</evidence>
<reference evidence="21" key="1">
    <citation type="submission" date="2022-11" db="UniProtKB">
        <authorList>
            <consortium name="WormBaseParasite"/>
        </authorList>
    </citation>
    <scope>IDENTIFICATION</scope>
</reference>
<dbReference type="Pfam" id="PF00069">
    <property type="entry name" value="Pkinase"/>
    <property type="match status" value="1"/>
</dbReference>
<evidence type="ECO:0000259" key="19">
    <source>
        <dbReference type="PROSITE" id="PS50011"/>
    </source>
</evidence>
<dbReference type="GO" id="GO:0030332">
    <property type="term" value="F:cyclin binding"/>
    <property type="evidence" value="ECO:0007669"/>
    <property type="project" value="TreeGrafter"/>
</dbReference>
<dbReference type="InterPro" id="IPR017441">
    <property type="entry name" value="Protein_kinase_ATP_BS"/>
</dbReference>
<sequence length="475" mass="52214">MSISTGSPPTPVAKFGADMSINEMKYQSSLMSAIRQRKDGGKSHRSRRASRSSSRDSSRRRRRSSSSSSSSRSPPRATSTSAPVSAATTSAPPPPYPYSADPSQYQVYAAYYAQMQAYPQAYAGYNLAGPGFPSMSVPPPNVPPNDAQQQLIPPPPLPPSTPTPTLTPTPATDATAAATTHPMTAMRTLPTLPLPKAPLEGAAPTTPGVGGPSAKGNRLMDLPMPAMSVRSEAPVVSRPFCRPLVLNKPRLIDKIEWGSGCVDKYELLDQVGEGTYGQVFKAKDTVTGELVALKKVRLENEKEGFPITAVREIKILRQLSHHNVVRLLDIVTDKQTAADFRRDKGAFYLVFEYLDHDLMGLLESQLVEFKEIQVASFTKQLLSGLNYCHAANFLHRDIKCSNILLNNKGEIKLADFGLARLYQDDMQRPYTNRVITLWYRPPELLLGEERYGPAVDMWSTGCILGELFMKKPLFQ</sequence>
<dbReference type="GO" id="GO:0004693">
    <property type="term" value="F:cyclin-dependent protein serine/threonine kinase activity"/>
    <property type="evidence" value="ECO:0007669"/>
    <property type="project" value="UniProtKB-EC"/>
</dbReference>
<dbReference type="InterPro" id="IPR000719">
    <property type="entry name" value="Prot_kinase_dom"/>
</dbReference>
<keyword evidence="10" id="KW-0539">Nucleus</keyword>
<dbReference type="GO" id="GO:0032968">
    <property type="term" value="P:positive regulation of transcription elongation by RNA polymerase II"/>
    <property type="evidence" value="ECO:0007669"/>
    <property type="project" value="TreeGrafter"/>
</dbReference>
<evidence type="ECO:0000256" key="5">
    <source>
        <dbReference type="ARBA" id="ARBA00022527"/>
    </source>
</evidence>
<dbReference type="WBParaSite" id="PSAMB.scaffold13503size2236.g35519.t1">
    <property type="protein sequence ID" value="PSAMB.scaffold13503size2236.g35519.t1"/>
    <property type="gene ID" value="PSAMB.scaffold13503size2236.g35519"/>
</dbReference>
<dbReference type="PROSITE" id="PS00107">
    <property type="entry name" value="PROTEIN_KINASE_ATP"/>
    <property type="match status" value="1"/>
</dbReference>
<feature type="compositionally biased region" description="Low complexity" evidence="18">
    <location>
        <begin position="65"/>
        <end position="90"/>
    </location>
</feature>
<dbReference type="SUPFAM" id="SSF56112">
    <property type="entry name" value="Protein kinase-like (PK-like)"/>
    <property type="match status" value="1"/>
</dbReference>
<keyword evidence="7 16" id="KW-0547">Nucleotide-binding</keyword>
<comment type="catalytic activity">
    <reaction evidence="15">
        <text>[DNA-directed RNA polymerase] + ATP = phospho-[DNA-directed RNA polymerase] + ADP + H(+)</text>
        <dbReference type="Rhea" id="RHEA:10216"/>
        <dbReference type="Rhea" id="RHEA-COMP:11321"/>
        <dbReference type="Rhea" id="RHEA-COMP:11322"/>
        <dbReference type="ChEBI" id="CHEBI:15378"/>
        <dbReference type="ChEBI" id="CHEBI:30616"/>
        <dbReference type="ChEBI" id="CHEBI:43176"/>
        <dbReference type="ChEBI" id="CHEBI:68546"/>
        <dbReference type="ChEBI" id="CHEBI:456216"/>
        <dbReference type="EC" id="2.7.11.23"/>
    </reaction>
</comment>
<feature type="binding site" evidence="16">
    <location>
        <position position="294"/>
    </location>
    <ligand>
        <name>ATP</name>
        <dbReference type="ChEBI" id="CHEBI:30616"/>
    </ligand>
</feature>
<evidence type="ECO:0000313" key="20">
    <source>
        <dbReference type="Proteomes" id="UP000887566"/>
    </source>
</evidence>
<evidence type="ECO:0000256" key="11">
    <source>
        <dbReference type="ARBA" id="ARBA00040213"/>
    </source>
</evidence>
<dbReference type="GO" id="GO:0005524">
    <property type="term" value="F:ATP binding"/>
    <property type="evidence" value="ECO:0007669"/>
    <property type="project" value="UniProtKB-UniRule"/>
</dbReference>
<feature type="compositionally biased region" description="Pro residues" evidence="18">
    <location>
        <begin position="152"/>
        <end position="167"/>
    </location>
</feature>
<dbReference type="PROSITE" id="PS00108">
    <property type="entry name" value="PROTEIN_KINASE_ST"/>
    <property type="match status" value="1"/>
</dbReference>
<evidence type="ECO:0000256" key="2">
    <source>
        <dbReference type="ARBA" id="ARBA00006485"/>
    </source>
</evidence>
<dbReference type="Gene3D" id="3.30.200.20">
    <property type="entry name" value="Phosphorylase Kinase, domain 1"/>
    <property type="match status" value="1"/>
</dbReference>
<dbReference type="PANTHER" id="PTHR24056:SF546">
    <property type="entry name" value="CYCLIN-DEPENDENT KINASE 12"/>
    <property type="match status" value="1"/>
</dbReference>
<evidence type="ECO:0000256" key="1">
    <source>
        <dbReference type="ARBA" id="ARBA00004123"/>
    </source>
</evidence>
<feature type="compositionally biased region" description="Low complexity" evidence="18">
    <location>
        <begin position="197"/>
        <end position="207"/>
    </location>
</feature>
<dbReference type="SMART" id="SM00220">
    <property type="entry name" value="S_TKc"/>
    <property type="match status" value="1"/>
</dbReference>
<dbReference type="InterPro" id="IPR008271">
    <property type="entry name" value="Ser/Thr_kinase_AS"/>
</dbReference>
<accession>A0A914UXR0</accession>
<evidence type="ECO:0000256" key="16">
    <source>
        <dbReference type="PROSITE-ProRule" id="PRU10141"/>
    </source>
</evidence>
<protein>
    <recommendedName>
        <fullName evidence="11">Cyclin-dependent kinase 12</fullName>
        <ecNumber evidence="4">2.7.11.22</ecNumber>
        <ecNumber evidence="3">2.7.11.23</ecNumber>
    </recommendedName>
    <alternativeName>
        <fullName evidence="12">Cell division protein kinase 12</fullName>
    </alternativeName>
</protein>
<dbReference type="AlphaFoldDB" id="A0A914UXR0"/>
<keyword evidence="6" id="KW-0808">Transferase</keyword>
<evidence type="ECO:0000256" key="8">
    <source>
        <dbReference type="ARBA" id="ARBA00022777"/>
    </source>
</evidence>
<dbReference type="GO" id="GO:0008353">
    <property type="term" value="F:RNA polymerase II CTD heptapeptide repeat kinase activity"/>
    <property type="evidence" value="ECO:0007669"/>
    <property type="project" value="UniProtKB-EC"/>
</dbReference>
<proteinExistence type="inferred from homology"/>
<evidence type="ECO:0000256" key="18">
    <source>
        <dbReference type="SAM" id="MobiDB-lite"/>
    </source>
</evidence>
<evidence type="ECO:0000256" key="7">
    <source>
        <dbReference type="ARBA" id="ARBA00022741"/>
    </source>
</evidence>
<evidence type="ECO:0000256" key="12">
    <source>
        <dbReference type="ARBA" id="ARBA00041920"/>
    </source>
</evidence>
<dbReference type="InterPro" id="IPR011009">
    <property type="entry name" value="Kinase-like_dom_sf"/>
</dbReference>
<feature type="region of interest" description="Disordered" evidence="18">
    <location>
        <begin position="136"/>
        <end position="173"/>
    </location>
</feature>
<evidence type="ECO:0000256" key="4">
    <source>
        <dbReference type="ARBA" id="ARBA00012425"/>
    </source>
</evidence>
<feature type="region of interest" description="Disordered" evidence="18">
    <location>
        <begin position="27"/>
        <end position="98"/>
    </location>
</feature>
<dbReference type="Proteomes" id="UP000887566">
    <property type="component" value="Unplaced"/>
</dbReference>
<name>A0A914UXR0_9BILA</name>
<dbReference type="PANTHER" id="PTHR24056">
    <property type="entry name" value="CELL DIVISION PROTEIN KINASE"/>
    <property type="match status" value="1"/>
</dbReference>
<keyword evidence="9 16" id="KW-0067">ATP-binding</keyword>
<dbReference type="Gene3D" id="1.10.510.10">
    <property type="entry name" value="Transferase(Phosphotransferase) domain 1"/>
    <property type="match status" value="1"/>
</dbReference>